<evidence type="ECO:0000313" key="7">
    <source>
        <dbReference type="EMBL" id="WGI18284.1"/>
    </source>
</evidence>
<dbReference type="PANTHER" id="PTHR33204">
    <property type="entry name" value="TRANSCRIPTIONAL REGULATOR, MARR FAMILY"/>
    <property type="match status" value="1"/>
</dbReference>
<evidence type="ECO:0000313" key="5">
    <source>
        <dbReference type="EMBL" id="PKX77877.1"/>
    </source>
</evidence>
<dbReference type="EMBL" id="CP122959">
    <property type="protein sequence ID" value="WGI18284.1"/>
    <property type="molecule type" value="Genomic_DNA"/>
</dbReference>
<dbReference type="Pfam" id="PF01638">
    <property type="entry name" value="HxlR"/>
    <property type="match status" value="1"/>
</dbReference>
<dbReference type="InterPro" id="IPR036390">
    <property type="entry name" value="WH_DNA-bd_sf"/>
</dbReference>
<dbReference type="EMBL" id="MKGH01000026">
    <property type="protein sequence ID" value="PKX77877.1"/>
    <property type="molecule type" value="Genomic_DNA"/>
</dbReference>
<sequence>MVSAYNCDSGCPVQNTLQFISGKWKSVILYHIFKNNVLRFSELQAKLPYVSKRMLAKQLSELETDGIVAKRVYPVIPVKTEYRMTTFGESLRPVIKAIEQWGSEHTDEIGVLANTQIQENH</sequence>
<organism evidence="6 9">
    <name type="scientific">Latilactobacillus sakei</name>
    <name type="common">Lactobacillus sakei</name>
    <dbReference type="NCBI Taxonomy" id="1599"/>
    <lineage>
        <taxon>Bacteria</taxon>
        <taxon>Bacillati</taxon>
        <taxon>Bacillota</taxon>
        <taxon>Bacilli</taxon>
        <taxon>Lactobacillales</taxon>
        <taxon>Lactobacillaceae</taxon>
        <taxon>Latilactobacillus</taxon>
    </lineage>
</organism>
<accession>A0AAE8LWL2</accession>
<dbReference type="Proteomes" id="UP001179858">
    <property type="component" value="Chromosome"/>
</dbReference>
<proteinExistence type="predicted"/>
<reference evidence="7" key="3">
    <citation type="submission" date="2023-04" db="EMBL/GenBank/DDBJ databases">
        <title>Novel strain of Lactilactobacillus sakei and use thereof.</title>
        <authorList>
            <person name="Kim S.Y."/>
        </authorList>
    </citation>
    <scope>NUCLEOTIDE SEQUENCE</scope>
    <source>
        <strain evidence="7">HUP1</strain>
    </source>
</reference>
<evidence type="ECO:0000313" key="8">
    <source>
        <dbReference type="Proteomes" id="UP000234349"/>
    </source>
</evidence>
<evidence type="ECO:0000256" key="3">
    <source>
        <dbReference type="ARBA" id="ARBA00023163"/>
    </source>
</evidence>
<dbReference type="PANTHER" id="PTHR33204:SF29">
    <property type="entry name" value="TRANSCRIPTIONAL REGULATOR"/>
    <property type="match status" value="1"/>
</dbReference>
<feature type="domain" description="HTH hxlR-type" evidence="4">
    <location>
        <begin position="11"/>
        <end position="110"/>
    </location>
</feature>
<dbReference type="OMA" id="MYDWGKD"/>
<dbReference type="InterPro" id="IPR002577">
    <property type="entry name" value="HTH_HxlR"/>
</dbReference>
<name>A0AAE8LWL2_LATSK</name>
<evidence type="ECO:0000313" key="9">
    <source>
        <dbReference type="Proteomes" id="UP000239650"/>
    </source>
</evidence>
<reference evidence="6 9" key="2">
    <citation type="submission" date="2018-02" db="EMBL/GenBank/DDBJ databases">
        <authorList>
            <person name="Rodrigo-Torres L."/>
            <person name="Arahal R. D."/>
            <person name="Lucena T."/>
        </authorList>
    </citation>
    <scope>NUCLEOTIDE SEQUENCE [LARGE SCALE GENOMIC DNA]</scope>
    <source>
        <strain evidence="6 9">CECT 9267</strain>
    </source>
</reference>
<dbReference type="InterPro" id="IPR036388">
    <property type="entry name" value="WH-like_DNA-bd_sf"/>
</dbReference>
<dbReference type="Gene3D" id="1.10.10.10">
    <property type="entry name" value="Winged helix-like DNA-binding domain superfamily/Winged helix DNA-binding domain"/>
    <property type="match status" value="1"/>
</dbReference>
<keyword evidence="3" id="KW-0804">Transcription</keyword>
<dbReference type="PROSITE" id="PS51118">
    <property type="entry name" value="HTH_HXLR"/>
    <property type="match status" value="1"/>
</dbReference>
<keyword evidence="2" id="KW-0238">DNA-binding</keyword>
<dbReference type="RefSeq" id="WP_011374709.1">
    <property type="nucleotide sequence ID" value="NZ_CABFKU010000001.1"/>
</dbReference>
<evidence type="ECO:0000256" key="2">
    <source>
        <dbReference type="ARBA" id="ARBA00023125"/>
    </source>
</evidence>
<dbReference type="SUPFAM" id="SSF46785">
    <property type="entry name" value="Winged helix' DNA-binding domain"/>
    <property type="match status" value="1"/>
</dbReference>
<reference evidence="5 8" key="1">
    <citation type="submission" date="2016-09" db="EMBL/GenBank/DDBJ databases">
        <authorList>
            <person name="Inglin R.C."/>
        </authorList>
    </citation>
    <scope>NUCLEOTIDE SEQUENCE [LARGE SCALE GENOMIC DNA]</scope>
    <source>
        <strain evidence="5 8">RI-517</strain>
    </source>
</reference>
<evidence type="ECO:0000313" key="6">
    <source>
        <dbReference type="EMBL" id="SPE22653.1"/>
    </source>
</evidence>
<dbReference type="Proteomes" id="UP000234349">
    <property type="component" value="Unassembled WGS sequence"/>
</dbReference>
<dbReference type="AlphaFoldDB" id="A0AAE8LWL2"/>
<dbReference type="GO" id="GO:0003677">
    <property type="term" value="F:DNA binding"/>
    <property type="evidence" value="ECO:0007669"/>
    <property type="project" value="UniProtKB-KW"/>
</dbReference>
<evidence type="ECO:0000259" key="4">
    <source>
        <dbReference type="PROSITE" id="PS51118"/>
    </source>
</evidence>
<keyword evidence="1" id="KW-0805">Transcription regulation</keyword>
<protein>
    <submittedName>
        <fullName evidence="5 6">Transcriptional regulator</fullName>
    </submittedName>
    <submittedName>
        <fullName evidence="7">Helix-turn-helix domain-containing protein</fullName>
    </submittedName>
</protein>
<gene>
    <name evidence="6" type="primary">yybR</name>
    <name evidence="5" type="ORF">CUR37_05975</name>
    <name evidence="6" type="ORF">LAS9267_01680</name>
    <name evidence="7" type="ORF">QBD03_05865</name>
</gene>
<dbReference type="Proteomes" id="UP000239650">
    <property type="component" value="Unassembled WGS sequence"/>
</dbReference>
<dbReference type="EMBL" id="OKRC01000009">
    <property type="protein sequence ID" value="SPE22653.1"/>
    <property type="molecule type" value="Genomic_DNA"/>
</dbReference>
<evidence type="ECO:0000256" key="1">
    <source>
        <dbReference type="ARBA" id="ARBA00023015"/>
    </source>
</evidence>